<keyword evidence="3" id="KW-1185">Reference proteome</keyword>
<evidence type="ECO:0000313" key="3">
    <source>
        <dbReference type="Proteomes" id="UP001140453"/>
    </source>
</evidence>
<reference evidence="2" key="1">
    <citation type="submission" date="2022-10" db="EMBL/GenBank/DDBJ databases">
        <title>Tapping the CABI collections for fungal endophytes: first genome assemblies for Collariella, Neodidymelliopsis, Ascochyta clinopodiicola, Didymella pomorum, Didymosphaeria variabile, Neocosmospora piperis and Neocucurbitaria cava.</title>
        <authorList>
            <person name="Hill R."/>
        </authorList>
    </citation>
    <scope>NUCLEOTIDE SEQUENCE</scope>
    <source>
        <strain evidence="2">IMI 355082</strain>
    </source>
</reference>
<accession>A0A9W8YK58</accession>
<dbReference type="EMBL" id="JAPEVB010000006">
    <property type="protein sequence ID" value="KAJ4386672.1"/>
    <property type="molecule type" value="Genomic_DNA"/>
</dbReference>
<name>A0A9W8YK58_9PEZI</name>
<evidence type="ECO:0000256" key="1">
    <source>
        <dbReference type="SAM" id="MobiDB-lite"/>
    </source>
</evidence>
<evidence type="ECO:0000313" key="2">
    <source>
        <dbReference type="EMBL" id="KAJ4386672.1"/>
    </source>
</evidence>
<dbReference type="AlphaFoldDB" id="A0A9W8YK58"/>
<comment type="caution">
    <text evidence="2">The sequence shown here is derived from an EMBL/GenBank/DDBJ whole genome shotgun (WGS) entry which is preliminary data.</text>
</comment>
<gene>
    <name evidence="2" type="ORF">N0V93_009570</name>
</gene>
<feature type="region of interest" description="Disordered" evidence="1">
    <location>
        <begin position="69"/>
        <end position="158"/>
    </location>
</feature>
<feature type="compositionally biased region" description="Low complexity" evidence="1">
    <location>
        <begin position="88"/>
        <end position="122"/>
    </location>
</feature>
<organism evidence="2 3">
    <name type="scientific">Gnomoniopsis smithogilvyi</name>
    <dbReference type="NCBI Taxonomy" id="1191159"/>
    <lineage>
        <taxon>Eukaryota</taxon>
        <taxon>Fungi</taxon>
        <taxon>Dikarya</taxon>
        <taxon>Ascomycota</taxon>
        <taxon>Pezizomycotina</taxon>
        <taxon>Sordariomycetes</taxon>
        <taxon>Sordariomycetidae</taxon>
        <taxon>Diaporthales</taxon>
        <taxon>Gnomoniaceae</taxon>
        <taxon>Gnomoniopsis</taxon>
    </lineage>
</organism>
<feature type="compositionally biased region" description="Basic and acidic residues" evidence="1">
    <location>
        <begin position="146"/>
        <end position="158"/>
    </location>
</feature>
<dbReference type="Proteomes" id="UP001140453">
    <property type="component" value="Unassembled WGS sequence"/>
</dbReference>
<sequence length="158" mass="16504">MPPKQDAVDLAKSDVAILCNILMSVADLKLDHKSLAPILGLSSTKNVNRSLNGRLKPYGFEYRSGTISQIGQESAASADDEEGQSSGAAALAIAAADDNNTKTSKVPKTPKAPKTAKAAKTPASKKRKVEEVAEELNDASDAVDASVKDEGHDSDIEA</sequence>
<proteinExistence type="predicted"/>
<protein>
    <submittedName>
        <fullName evidence="2">Uncharacterized protein</fullName>
    </submittedName>
</protein>
<dbReference type="OrthoDB" id="10470231at2759"/>